<feature type="region of interest" description="Disordered" evidence="1">
    <location>
        <begin position="135"/>
        <end position="162"/>
    </location>
</feature>
<dbReference type="Proteomes" id="UP000054988">
    <property type="component" value="Unassembled WGS sequence"/>
</dbReference>
<gene>
    <name evidence="2" type="ORF">WG66_17736</name>
</gene>
<reference evidence="2 3" key="1">
    <citation type="submission" date="2015-12" db="EMBL/GenBank/DDBJ databases">
        <title>Draft genome sequence of Moniliophthora roreri, the causal agent of frosty pod rot of cacao.</title>
        <authorList>
            <person name="Aime M.C."/>
            <person name="Diaz-Valderrama J.R."/>
            <person name="Kijpornyongpan T."/>
            <person name="Phillips-Mora W."/>
        </authorList>
    </citation>
    <scope>NUCLEOTIDE SEQUENCE [LARGE SCALE GENOMIC DNA]</scope>
    <source>
        <strain evidence="2 3">MCA 2952</strain>
    </source>
</reference>
<sequence length="222" mass="23952">MSNNTRPGEKNGGLEAFPELKFPRSLEDVLSKYSIVTTSFKSHSISSPGKDAETVATAPKKARHSGSTKPKPAPTNPQPKASQATLSKTSPDDPIVIKLEKGATPSFQSLMSSVPRPPKLLLLCIIVSPSVLDKKDPPVVSTSSKGKSKAAPPSIDEDNELDELDRSEDTYNSIKIPAPGVHVTFSLPHYYASFSVRHITPSQLPFSSYIYASHSIRLITLS</sequence>
<feature type="region of interest" description="Disordered" evidence="1">
    <location>
        <begin position="1"/>
        <end position="21"/>
    </location>
</feature>
<organism evidence="2 3">
    <name type="scientific">Moniliophthora roreri</name>
    <name type="common">Frosty pod rot fungus</name>
    <name type="synonym">Monilia roreri</name>
    <dbReference type="NCBI Taxonomy" id="221103"/>
    <lineage>
        <taxon>Eukaryota</taxon>
        <taxon>Fungi</taxon>
        <taxon>Dikarya</taxon>
        <taxon>Basidiomycota</taxon>
        <taxon>Agaricomycotina</taxon>
        <taxon>Agaricomycetes</taxon>
        <taxon>Agaricomycetidae</taxon>
        <taxon>Agaricales</taxon>
        <taxon>Marasmiineae</taxon>
        <taxon>Marasmiaceae</taxon>
        <taxon>Moniliophthora</taxon>
    </lineage>
</organism>
<dbReference type="EMBL" id="LATX01002416">
    <property type="protein sequence ID" value="KTB29702.1"/>
    <property type="molecule type" value="Genomic_DNA"/>
</dbReference>
<accession>A0A0W0F065</accession>
<evidence type="ECO:0000313" key="2">
    <source>
        <dbReference type="EMBL" id="KTB29702.1"/>
    </source>
</evidence>
<evidence type="ECO:0000313" key="3">
    <source>
        <dbReference type="Proteomes" id="UP000054988"/>
    </source>
</evidence>
<name>A0A0W0F065_MONRR</name>
<dbReference type="AlphaFoldDB" id="A0A0W0F065"/>
<protein>
    <submittedName>
        <fullName evidence="2">Uncharacterized protein</fullName>
    </submittedName>
</protein>
<proteinExistence type="predicted"/>
<feature type="compositionally biased region" description="Polar residues" evidence="1">
    <location>
        <begin position="78"/>
        <end position="89"/>
    </location>
</feature>
<feature type="compositionally biased region" description="Low complexity" evidence="1">
    <location>
        <begin position="138"/>
        <end position="154"/>
    </location>
</feature>
<comment type="caution">
    <text evidence="2">The sequence shown here is derived from an EMBL/GenBank/DDBJ whole genome shotgun (WGS) entry which is preliminary data.</text>
</comment>
<evidence type="ECO:0000256" key="1">
    <source>
        <dbReference type="SAM" id="MobiDB-lite"/>
    </source>
</evidence>
<feature type="region of interest" description="Disordered" evidence="1">
    <location>
        <begin position="40"/>
        <end position="93"/>
    </location>
</feature>